<protein>
    <submittedName>
        <fullName evidence="1">Uncharacterized protein</fullName>
    </submittedName>
</protein>
<name>A0A4P6TYX5_STRSO</name>
<sequence>MIRLLDDPHWSVRNTAAVNPRLSTRLLTTRLYDRTTADITAANPALPETVMHHLLDRAPHAAKIDGGSTGAALQ</sequence>
<organism evidence="1 2">
    <name type="scientific">Streptomyces seoulensis</name>
    <dbReference type="NCBI Taxonomy" id="73044"/>
    <lineage>
        <taxon>Bacteria</taxon>
        <taxon>Bacillati</taxon>
        <taxon>Actinomycetota</taxon>
        <taxon>Actinomycetes</taxon>
        <taxon>Kitasatosporales</taxon>
        <taxon>Streptomycetaceae</taxon>
        <taxon>Streptomyces</taxon>
    </lineage>
</organism>
<evidence type="ECO:0000313" key="1">
    <source>
        <dbReference type="EMBL" id="QBJ92935.1"/>
    </source>
</evidence>
<dbReference type="AlphaFoldDB" id="A0A4P6TYX5"/>
<dbReference type="RefSeq" id="WP_031182484.1">
    <property type="nucleotide sequence ID" value="NZ_CP032229.1"/>
</dbReference>
<dbReference type="Proteomes" id="UP000292547">
    <property type="component" value="Chromosome"/>
</dbReference>
<dbReference type="STRING" id="73044.GCA_000725795_04344"/>
<dbReference type="EMBL" id="CP032229">
    <property type="protein sequence ID" value="QBJ92935.1"/>
    <property type="molecule type" value="Genomic_DNA"/>
</dbReference>
<proteinExistence type="predicted"/>
<gene>
    <name evidence="1" type="ORF">D0Z67_23370</name>
</gene>
<keyword evidence="2" id="KW-1185">Reference proteome</keyword>
<dbReference type="OrthoDB" id="3699606at2"/>
<dbReference type="GeneID" id="300101853"/>
<dbReference type="KEGG" id="sseo:D0Z67_23370"/>
<evidence type="ECO:0000313" key="2">
    <source>
        <dbReference type="Proteomes" id="UP000292547"/>
    </source>
</evidence>
<accession>A0A4P6TYX5</accession>
<reference evidence="1 2" key="1">
    <citation type="submission" date="2018-08" db="EMBL/GenBank/DDBJ databases">
        <title>The complete genome sequence of Streptomyces seoulensis, a pioneer strain for nickel superoxide dismutase discovery.</title>
        <authorList>
            <person name="Shin J."/>
            <person name="Lee J.-S."/>
            <person name="Lee E.-J."/>
            <person name="Youn H.-D."/>
        </authorList>
    </citation>
    <scope>NUCLEOTIDE SEQUENCE [LARGE SCALE GENOMIC DNA]</scope>
    <source>
        <strain evidence="1 2">KCTC 9819</strain>
    </source>
</reference>